<reference evidence="1" key="2">
    <citation type="submission" date="2014-06" db="EMBL/GenBank/DDBJ databases">
        <title>Draft genome sequence of Eubacterium siraeum (DSM 15702).</title>
        <authorList>
            <person name="Sudarsanam P."/>
            <person name="Ley R."/>
            <person name="Guruge J."/>
            <person name="Turnbaugh P.J."/>
            <person name="Mahowald M."/>
            <person name="Liep D."/>
            <person name="Gordon J."/>
        </authorList>
    </citation>
    <scope>NUCLEOTIDE SEQUENCE</scope>
    <source>
        <strain evidence="1">DSM 15702</strain>
    </source>
</reference>
<dbReference type="PANTHER" id="PTHR36452">
    <property type="entry name" value="CHROMOSOME 12, WHOLE GENOME SHOTGUN SEQUENCE"/>
    <property type="match status" value="1"/>
</dbReference>
<dbReference type="InterPro" id="IPR012808">
    <property type="entry name" value="CHP02453"/>
</dbReference>
<organism evidence="1 2">
    <name type="scientific">[Eubacterium] siraeum DSM 15702</name>
    <dbReference type="NCBI Taxonomy" id="428128"/>
    <lineage>
        <taxon>Bacteria</taxon>
        <taxon>Bacillati</taxon>
        <taxon>Bacillota</taxon>
        <taxon>Clostridia</taxon>
        <taxon>Eubacteriales</taxon>
        <taxon>Oscillospiraceae</taxon>
        <taxon>Oscillospiraceae incertae sedis</taxon>
    </lineage>
</organism>
<keyword evidence="2" id="KW-1185">Reference proteome</keyword>
<name>B0MMG8_9FIRM</name>
<proteinExistence type="predicted"/>
<evidence type="ECO:0000313" key="1">
    <source>
        <dbReference type="EMBL" id="EDS01112.1"/>
    </source>
</evidence>
<dbReference type="Proteomes" id="UP000005326">
    <property type="component" value="Unassembled WGS sequence"/>
</dbReference>
<protein>
    <submittedName>
        <fullName evidence="1">TIGR02453 family protein</fullName>
    </submittedName>
</protein>
<sequence length="239" mass="28544">MHFARKQCKIYFKQYERINIMFEGFDRSAIDFLWGIRLNNDKNWYESHKDEYRQNLAKPMKSLCDELFCDFYSEIGYETVSSVSRIVKDARFPHAYPYRDNYWFTFKETRKDWWVAPAFYFELSCEGWGYGMSMWSASAGSMQRLRNAIDSDPKTFSGLVRAFDKQKIFTLEGDFYKRKKGEVSPLLDGWYNRKSISCTASFTYENETVFTKELQPLILEGFRSLYPICRFIHNAINEE</sequence>
<accession>B0MMG8</accession>
<reference evidence="1" key="1">
    <citation type="submission" date="2007-10" db="EMBL/GenBank/DDBJ databases">
        <authorList>
            <person name="Fulton L."/>
            <person name="Clifton S."/>
            <person name="Fulton B."/>
            <person name="Xu J."/>
            <person name="Minx P."/>
            <person name="Pepin K.H."/>
            <person name="Johnson M."/>
            <person name="Thiruvilangam P."/>
            <person name="Bhonagiri V."/>
            <person name="Nash W.E."/>
            <person name="Mardis E.R."/>
            <person name="Wilson R.K."/>
        </authorList>
    </citation>
    <scope>NUCLEOTIDE SEQUENCE [LARGE SCALE GENOMIC DNA]</scope>
    <source>
        <strain evidence="1">DSM 15702</strain>
    </source>
</reference>
<dbReference type="Pfam" id="PF09365">
    <property type="entry name" value="DUF2461"/>
    <property type="match status" value="1"/>
</dbReference>
<evidence type="ECO:0000313" key="2">
    <source>
        <dbReference type="Proteomes" id="UP000005326"/>
    </source>
</evidence>
<dbReference type="AlphaFoldDB" id="B0MMG8"/>
<comment type="caution">
    <text evidence="1">The sequence shown here is derived from an EMBL/GenBank/DDBJ whole genome shotgun (WGS) entry which is preliminary data.</text>
</comment>
<dbReference type="InterPro" id="IPR015996">
    <property type="entry name" value="UCP028451"/>
</dbReference>
<dbReference type="PANTHER" id="PTHR36452:SF1">
    <property type="entry name" value="DUF2461 DOMAIN-CONTAINING PROTEIN"/>
    <property type="match status" value="1"/>
</dbReference>
<gene>
    <name evidence="1" type="ORF">EUBSIR_00929</name>
</gene>
<dbReference type="PIRSF" id="PIRSF028451">
    <property type="entry name" value="UCP028451"/>
    <property type="match status" value="1"/>
</dbReference>
<dbReference type="EMBL" id="ABCA03000041">
    <property type="protein sequence ID" value="EDS01112.1"/>
    <property type="molecule type" value="Genomic_DNA"/>
</dbReference>